<dbReference type="GO" id="GO:0009922">
    <property type="term" value="F:fatty acid elongase activity"/>
    <property type="evidence" value="ECO:0007669"/>
    <property type="project" value="UniProtKB-EC"/>
</dbReference>
<dbReference type="Pfam" id="PF01151">
    <property type="entry name" value="ELO"/>
    <property type="match status" value="1"/>
</dbReference>
<evidence type="ECO:0000313" key="12">
    <source>
        <dbReference type="Proteomes" id="UP000183832"/>
    </source>
</evidence>
<keyword evidence="12" id="KW-1185">Reference proteome</keyword>
<dbReference type="GO" id="GO:0030148">
    <property type="term" value="P:sphingolipid biosynthetic process"/>
    <property type="evidence" value="ECO:0007669"/>
    <property type="project" value="TreeGrafter"/>
</dbReference>
<evidence type="ECO:0000256" key="1">
    <source>
        <dbReference type="ARBA" id="ARBA00004141"/>
    </source>
</evidence>
<reference evidence="11 12" key="1">
    <citation type="submission" date="2015-04" db="EMBL/GenBank/DDBJ databases">
        <authorList>
            <person name="Syromyatnikov M.Y."/>
            <person name="Popov V.N."/>
        </authorList>
    </citation>
    <scope>NUCLEOTIDE SEQUENCE [LARGE SCALE GENOMIC DNA]</scope>
</reference>
<keyword evidence="8 10" id="KW-0472">Membrane</keyword>
<name>A0A1J1J1S3_9DIPT</name>
<dbReference type="GO" id="GO:0034626">
    <property type="term" value="P:fatty acid elongation, polyunsaturated fatty acid"/>
    <property type="evidence" value="ECO:0007669"/>
    <property type="project" value="TreeGrafter"/>
</dbReference>
<accession>A0A1J1J1S3</accession>
<feature type="transmembrane region" description="Helical" evidence="10">
    <location>
        <begin position="243"/>
        <end position="264"/>
    </location>
</feature>
<dbReference type="GO" id="GO:0042761">
    <property type="term" value="P:very long-chain fatty acid biosynthetic process"/>
    <property type="evidence" value="ECO:0007669"/>
    <property type="project" value="TreeGrafter"/>
</dbReference>
<gene>
    <name evidence="11" type="ORF">CLUMA_CG018739</name>
</gene>
<evidence type="ECO:0000313" key="11">
    <source>
        <dbReference type="EMBL" id="CRL05708.1"/>
    </source>
</evidence>
<evidence type="ECO:0000256" key="8">
    <source>
        <dbReference type="ARBA" id="ARBA00023136"/>
    </source>
</evidence>
<keyword evidence="2 10" id="KW-0444">Lipid biosynthesis</keyword>
<evidence type="ECO:0000256" key="9">
    <source>
        <dbReference type="ARBA" id="ARBA00023160"/>
    </source>
</evidence>
<comment type="similarity">
    <text evidence="10">Belongs to the ELO family.</text>
</comment>
<dbReference type="PANTHER" id="PTHR11157">
    <property type="entry name" value="FATTY ACID ACYL TRANSFERASE-RELATED"/>
    <property type="match status" value="1"/>
</dbReference>
<dbReference type="AlphaFoldDB" id="A0A1J1J1S3"/>
<evidence type="ECO:0000256" key="2">
    <source>
        <dbReference type="ARBA" id="ARBA00022516"/>
    </source>
</evidence>
<proteinExistence type="inferred from homology"/>
<evidence type="ECO:0000256" key="6">
    <source>
        <dbReference type="ARBA" id="ARBA00022989"/>
    </source>
</evidence>
<dbReference type="InterPro" id="IPR002076">
    <property type="entry name" value="ELO_fam"/>
</dbReference>
<comment type="catalytic activity">
    <reaction evidence="10">
        <text>a very-long-chain acyl-CoA + malonyl-CoA + H(+) = a very-long-chain 3-oxoacyl-CoA + CO2 + CoA</text>
        <dbReference type="Rhea" id="RHEA:32727"/>
        <dbReference type="ChEBI" id="CHEBI:15378"/>
        <dbReference type="ChEBI" id="CHEBI:16526"/>
        <dbReference type="ChEBI" id="CHEBI:57287"/>
        <dbReference type="ChEBI" id="CHEBI:57384"/>
        <dbReference type="ChEBI" id="CHEBI:90725"/>
        <dbReference type="ChEBI" id="CHEBI:90736"/>
        <dbReference type="EC" id="2.3.1.199"/>
    </reaction>
</comment>
<comment type="subcellular location">
    <subcellularLocation>
        <location evidence="1">Membrane</location>
        <topology evidence="1">Multi-pass membrane protein</topology>
    </subcellularLocation>
</comment>
<dbReference type="Proteomes" id="UP000183832">
    <property type="component" value="Unassembled WGS sequence"/>
</dbReference>
<evidence type="ECO:0000256" key="5">
    <source>
        <dbReference type="ARBA" id="ARBA00022832"/>
    </source>
</evidence>
<organism evidence="11 12">
    <name type="scientific">Clunio marinus</name>
    <dbReference type="NCBI Taxonomy" id="568069"/>
    <lineage>
        <taxon>Eukaryota</taxon>
        <taxon>Metazoa</taxon>
        <taxon>Ecdysozoa</taxon>
        <taxon>Arthropoda</taxon>
        <taxon>Hexapoda</taxon>
        <taxon>Insecta</taxon>
        <taxon>Pterygota</taxon>
        <taxon>Neoptera</taxon>
        <taxon>Endopterygota</taxon>
        <taxon>Diptera</taxon>
        <taxon>Nematocera</taxon>
        <taxon>Chironomoidea</taxon>
        <taxon>Chironomidae</taxon>
        <taxon>Clunio</taxon>
    </lineage>
</organism>
<feature type="transmembrane region" description="Helical" evidence="10">
    <location>
        <begin position="210"/>
        <end position="231"/>
    </location>
</feature>
<feature type="transmembrane region" description="Helical" evidence="10">
    <location>
        <begin position="179"/>
        <end position="198"/>
    </location>
</feature>
<dbReference type="EMBL" id="CVRI01000065">
    <property type="protein sequence ID" value="CRL05708.1"/>
    <property type="molecule type" value="Genomic_DNA"/>
</dbReference>
<dbReference type="GO" id="GO:0019367">
    <property type="term" value="P:fatty acid elongation, saturated fatty acid"/>
    <property type="evidence" value="ECO:0007669"/>
    <property type="project" value="TreeGrafter"/>
</dbReference>
<sequence>MAVVIESIYDFYNHVFTTLRGLNFVRCRDPRSDELFIIRGSPLGIVLVLSAYCALCKFGPMLMANKKPIHLHYTMIIYNFLQVGLNLYLGVTLFYVLFLKHKFNFRCQEVDYSFSERGITEYQGTYAYFLLKIFDFCDTVFIILKKKSSQLSFLHCYHHFGICLASYIASKWVAGGPGAVLAVINIFVHVIMYFYYFITAFKPELKKSIWWKKYITQLQIIQFAVVASYFFQFNLQKNCNYPFVLTWVMFIQNLFMFILFSDFYRKTYLRKKSQ</sequence>
<dbReference type="GO" id="GO:0034625">
    <property type="term" value="P:fatty acid elongation, monounsaturated fatty acid"/>
    <property type="evidence" value="ECO:0007669"/>
    <property type="project" value="TreeGrafter"/>
</dbReference>
<protein>
    <recommendedName>
        <fullName evidence="10">Elongation of very long chain fatty acids protein</fullName>
        <ecNumber evidence="10">2.3.1.199</ecNumber>
    </recommendedName>
    <alternativeName>
        <fullName evidence="10">Very-long-chain 3-oxoacyl-CoA synthase</fullName>
    </alternativeName>
</protein>
<dbReference type="PANTHER" id="PTHR11157:SF116">
    <property type="entry name" value="ELONGATION OF VERY LONG CHAIN FATTY ACIDS PROTEIN-RELATED"/>
    <property type="match status" value="1"/>
</dbReference>
<feature type="transmembrane region" description="Helical" evidence="10">
    <location>
        <begin position="76"/>
        <end position="98"/>
    </location>
</feature>
<keyword evidence="4 10" id="KW-0812">Transmembrane</keyword>
<keyword evidence="6 10" id="KW-1133">Transmembrane helix</keyword>
<evidence type="ECO:0000256" key="10">
    <source>
        <dbReference type="RuleBase" id="RU361115"/>
    </source>
</evidence>
<keyword evidence="7 10" id="KW-0443">Lipid metabolism</keyword>
<keyword evidence="9 10" id="KW-0275">Fatty acid biosynthesis</keyword>
<keyword evidence="3 10" id="KW-0808">Transferase</keyword>
<dbReference type="OrthoDB" id="434092at2759"/>
<feature type="transmembrane region" description="Helical" evidence="10">
    <location>
        <begin position="36"/>
        <end position="55"/>
    </location>
</feature>
<feature type="transmembrane region" description="Helical" evidence="10">
    <location>
        <begin position="156"/>
        <end position="173"/>
    </location>
</feature>
<dbReference type="STRING" id="568069.A0A1J1J1S3"/>
<evidence type="ECO:0000256" key="7">
    <source>
        <dbReference type="ARBA" id="ARBA00023098"/>
    </source>
</evidence>
<dbReference type="EC" id="2.3.1.199" evidence="10"/>
<keyword evidence="5 10" id="KW-0276">Fatty acid metabolism</keyword>
<feature type="transmembrane region" description="Helical" evidence="10">
    <location>
        <begin position="126"/>
        <end position="144"/>
    </location>
</feature>
<dbReference type="GO" id="GO:0005789">
    <property type="term" value="C:endoplasmic reticulum membrane"/>
    <property type="evidence" value="ECO:0007669"/>
    <property type="project" value="TreeGrafter"/>
</dbReference>
<evidence type="ECO:0000256" key="3">
    <source>
        <dbReference type="ARBA" id="ARBA00022679"/>
    </source>
</evidence>
<evidence type="ECO:0000256" key="4">
    <source>
        <dbReference type="ARBA" id="ARBA00022692"/>
    </source>
</evidence>